<feature type="transmembrane region" description="Helical" evidence="7">
    <location>
        <begin position="792"/>
        <end position="817"/>
    </location>
</feature>
<sequence length="864" mass="97466">MRGPLGAVIGRYPSSDGNAQMGGIIRHNRKCRDVVFLLIFIAFWVAMIVNSSFGFYQGNPLRLTYGLDYKGNVCGDKNSKPDLRELELRYWLNPNQVYQSGLKSSQFKLANARTICLLDCPIPSEDSLNWVCDYPDGDIHLSMDDWIDRNYDYYEFLTPDMRNTSLQLQGPCYPVIFPSVNGSESTYLKIALCTIQLLQRKGISRLTYGLDYKGNVCGDKNSKPDLRELELRYWLNPNQVYQSGLKSSQFKLANARTICLLDCPIPSEDSLNWVCDYPDGDIHLSMDDWIDRNYDYYEFLTPDMRNTSLQLQGPCYPVIFPSVNVYWSCQFIARASNMSLRHWQQMGGVKINEDILIDKSIHRSINSRSSALKRYMADIGKAWPVLIVCGGILPLFLSVIWLLMIRHFVAAMPWITVVVFNVLIVAVTMFYYLKAGWIGNDAVSPVIGGHDPYLRIFGREINHLRAVAVLMTVAAKVIGEVQALIIFPIIPYSVLAIFYMFWLSAALHMFSSGQVVQNDCNANCCAYDLVSKRVNCDRCCGYSIHYTPHIGVAILFHLFGCYWATQFLIACSSTVIAGSVASYYWARGETSMQQEIPFLPVFSSMKRLMRYSLGSVALGSLVVSFVESIRFMLESIRRRLKVASTTPDSWIGKVAFHSSWGCLRGIEWTIKSVNRNAYIMVMGMLGGIGPMIPRFLPLVVVRVVEYDHGPAFKLPMLLARQKIEIAITGKSFCKASAIATELILNNILRIGRVNVIGDVILFLGKLCVSLSSALFAFLMLDTHKYRSAHNRISSPLFPALVCWGLGYVVATLFFGVVEMSIDTIILSYCQDSEEHQGTAQYAPPLLIETLNDQNEMQRLTQGPH</sequence>
<feature type="transmembrane region" description="Helical" evidence="7">
    <location>
        <begin position="677"/>
        <end position="696"/>
    </location>
</feature>
<dbReference type="OrthoDB" id="420519at2759"/>
<keyword evidence="4 7" id="KW-1133">Transmembrane helix</keyword>
<dbReference type="PANTHER" id="PTHR12385">
    <property type="entry name" value="CHOLINE TRANSPORTER-LIKE (SLC FAMILY 44)"/>
    <property type="match status" value="1"/>
</dbReference>
<dbReference type="Proteomes" id="UP000516437">
    <property type="component" value="Chromosome 4"/>
</dbReference>
<proteinExistence type="inferred from homology"/>
<dbReference type="AlphaFoldDB" id="A0A6A1VW97"/>
<evidence type="ECO:0000256" key="3">
    <source>
        <dbReference type="ARBA" id="ARBA00022692"/>
    </source>
</evidence>
<feature type="transmembrane region" description="Helical" evidence="7">
    <location>
        <begin position="611"/>
        <end position="633"/>
    </location>
</feature>
<keyword evidence="3 7" id="KW-0812">Transmembrane</keyword>
<keyword evidence="6" id="KW-0325">Glycoprotein</keyword>
<name>A0A6A1VW97_9ROSI</name>
<dbReference type="EMBL" id="RXIC02000022">
    <property type="protein sequence ID" value="KAB1217244.1"/>
    <property type="molecule type" value="Genomic_DNA"/>
</dbReference>
<gene>
    <name evidence="8" type="ORF">CJ030_MR4G021077</name>
</gene>
<evidence type="ECO:0000256" key="7">
    <source>
        <dbReference type="SAM" id="Phobius"/>
    </source>
</evidence>
<feature type="transmembrane region" description="Helical" evidence="7">
    <location>
        <begin position="481"/>
        <end position="502"/>
    </location>
</feature>
<evidence type="ECO:0000256" key="5">
    <source>
        <dbReference type="ARBA" id="ARBA00023136"/>
    </source>
</evidence>
<feature type="transmembrane region" description="Helical" evidence="7">
    <location>
        <begin position="759"/>
        <end position="780"/>
    </location>
</feature>
<dbReference type="GO" id="GO:0016020">
    <property type="term" value="C:membrane"/>
    <property type="evidence" value="ECO:0007669"/>
    <property type="project" value="UniProtKB-SubCell"/>
</dbReference>
<feature type="transmembrane region" description="Helical" evidence="7">
    <location>
        <begin position="34"/>
        <end position="56"/>
    </location>
</feature>
<keyword evidence="9" id="KW-1185">Reference proteome</keyword>
<feature type="transmembrane region" description="Helical" evidence="7">
    <location>
        <begin position="382"/>
        <end position="404"/>
    </location>
</feature>
<evidence type="ECO:0000313" key="9">
    <source>
        <dbReference type="Proteomes" id="UP000516437"/>
    </source>
</evidence>
<dbReference type="GO" id="GO:0022857">
    <property type="term" value="F:transmembrane transporter activity"/>
    <property type="evidence" value="ECO:0007669"/>
    <property type="project" value="InterPro"/>
</dbReference>
<dbReference type="InterPro" id="IPR007603">
    <property type="entry name" value="Choline_transptr-like"/>
</dbReference>
<reference evidence="8 9" key="1">
    <citation type="journal article" date="2019" name="Plant Biotechnol. J.">
        <title>The red bayberry genome and genetic basis of sex determination.</title>
        <authorList>
            <person name="Jia H.M."/>
            <person name="Jia H.J."/>
            <person name="Cai Q.L."/>
            <person name="Wang Y."/>
            <person name="Zhao H.B."/>
            <person name="Yang W.F."/>
            <person name="Wang G.Y."/>
            <person name="Li Y.H."/>
            <person name="Zhan D.L."/>
            <person name="Shen Y.T."/>
            <person name="Niu Q.F."/>
            <person name="Chang L."/>
            <person name="Qiu J."/>
            <person name="Zhao L."/>
            <person name="Xie H.B."/>
            <person name="Fu W.Y."/>
            <person name="Jin J."/>
            <person name="Li X.W."/>
            <person name="Jiao Y."/>
            <person name="Zhou C.C."/>
            <person name="Tu T."/>
            <person name="Chai C.Y."/>
            <person name="Gao J.L."/>
            <person name="Fan L.J."/>
            <person name="van de Weg E."/>
            <person name="Wang J.Y."/>
            <person name="Gao Z.S."/>
        </authorList>
    </citation>
    <scope>NUCLEOTIDE SEQUENCE [LARGE SCALE GENOMIC DNA]</scope>
    <source>
        <tissue evidence="8">Leaves</tissue>
    </source>
</reference>
<protein>
    <submittedName>
        <fullName evidence="8">Choline transporter-like protein 2</fullName>
    </submittedName>
</protein>
<keyword evidence="5 7" id="KW-0472">Membrane</keyword>
<accession>A0A6A1VW97</accession>
<feature type="transmembrane region" description="Helical" evidence="7">
    <location>
        <begin position="567"/>
        <end position="586"/>
    </location>
</feature>
<feature type="transmembrane region" description="Helical" evidence="7">
    <location>
        <begin position="411"/>
        <end position="433"/>
    </location>
</feature>
<comment type="subcellular location">
    <subcellularLocation>
        <location evidence="1">Membrane</location>
        <topology evidence="1">Multi-pass membrane protein</topology>
    </subcellularLocation>
</comment>
<dbReference type="PANTHER" id="PTHR12385:SF14">
    <property type="entry name" value="CHOLINE TRANSPORTER-LIKE 2"/>
    <property type="match status" value="1"/>
</dbReference>
<evidence type="ECO:0000256" key="2">
    <source>
        <dbReference type="ARBA" id="ARBA00007168"/>
    </source>
</evidence>
<evidence type="ECO:0000256" key="1">
    <source>
        <dbReference type="ARBA" id="ARBA00004141"/>
    </source>
</evidence>
<comment type="similarity">
    <text evidence="2">Belongs to the CTL (choline transporter-like) family.</text>
</comment>
<evidence type="ECO:0000256" key="4">
    <source>
        <dbReference type="ARBA" id="ARBA00022989"/>
    </source>
</evidence>
<evidence type="ECO:0000313" key="8">
    <source>
        <dbReference type="EMBL" id="KAB1217244.1"/>
    </source>
</evidence>
<evidence type="ECO:0000256" key="6">
    <source>
        <dbReference type="ARBA" id="ARBA00023180"/>
    </source>
</evidence>
<dbReference type="Pfam" id="PF04515">
    <property type="entry name" value="Choline_transpo"/>
    <property type="match status" value="2"/>
</dbReference>
<comment type="caution">
    <text evidence="8">The sequence shown here is derived from an EMBL/GenBank/DDBJ whole genome shotgun (WGS) entry which is preliminary data.</text>
</comment>
<organism evidence="8 9">
    <name type="scientific">Morella rubra</name>
    <name type="common">Chinese bayberry</name>
    <dbReference type="NCBI Taxonomy" id="262757"/>
    <lineage>
        <taxon>Eukaryota</taxon>
        <taxon>Viridiplantae</taxon>
        <taxon>Streptophyta</taxon>
        <taxon>Embryophyta</taxon>
        <taxon>Tracheophyta</taxon>
        <taxon>Spermatophyta</taxon>
        <taxon>Magnoliopsida</taxon>
        <taxon>eudicotyledons</taxon>
        <taxon>Gunneridae</taxon>
        <taxon>Pentapetalae</taxon>
        <taxon>rosids</taxon>
        <taxon>fabids</taxon>
        <taxon>Fagales</taxon>
        <taxon>Myricaceae</taxon>
        <taxon>Morella</taxon>
    </lineage>
</organism>